<dbReference type="SUPFAM" id="SSF56112">
    <property type="entry name" value="Protein kinase-like (PK-like)"/>
    <property type="match status" value="1"/>
</dbReference>
<feature type="region of interest" description="Disordered" evidence="7">
    <location>
        <begin position="259"/>
        <end position="305"/>
    </location>
</feature>
<evidence type="ECO:0000256" key="2">
    <source>
        <dbReference type="ARBA" id="ARBA00022527"/>
    </source>
</evidence>
<comment type="caution">
    <text evidence="9">The sequence shown here is derived from an EMBL/GenBank/DDBJ whole genome shotgun (WGS) entry which is preliminary data.</text>
</comment>
<dbReference type="GO" id="GO:0000082">
    <property type="term" value="P:G1/S transition of mitotic cell cycle"/>
    <property type="evidence" value="ECO:0007669"/>
    <property type="project" value="TreeGrafter"/>
</dbReference>
<dbReference type="InterPro" id="IPR000719">
    <property type="entry name" value="Prot_kinase_dom"/>
</dbReference>
<feature type="domain" description="Protein kinase" evidence="8">
    <location>
        <begin position="1"/>
        <end position="257"/>
    </location>
</feature>
<dbReference type="GO" id="GO:0005524">
    <property type="term" value="F:ATP binding"/>
    <property type="evidence" value="ECO:0007669"/>
    <property type="project" value="UniProtKB-KW"/>
</dbReference>
<dbReference type="GO" id="GO:0005634">
    <property type="term" value="C:nucleus"/>
    <property type="evidence" value="ECO:0007669"/>
    <property type="project" value="TreeGrafter"/>
</dbReference>
<gene>
    <name evidence="9" type="ORF">NP493_439g05053</name>
</gene>
<evidence type="ECO:0000256" key="4">
    <source>
        <dbReference type="ARBA" id="ARBA00022741"/>
    </source>
</evidence>
<keyword evidence="5" id="KW-0418">Kinase</keyword>
<dbReference type="GO" id="GO:0010389">
    <property type="term" value="P:regulation of G2/M transition of mitotic cell cycle"/>
    <property type="evidence" value="ECO:0007669"/>
    <property type="project" value="TreeGrafter"/>
</dbReference>
<dbReference type="InterPro" id="IPR008271">
    <property type="entry name" value="Ser/Thr_kinase_AS"/>
</dbReference>
<evidence type="ECO:0000256" key="3">
    <source>
        <dbReference type="ARBA" id="ARBA00022679"/>
    </source>
</evidence>
<dbReference type="FunFam" id="1.10.510.10:FF:000205">
    <property type="entry name" value="Cyclin-dependent kinase 6"/>
    <property type="match status" value="1"/>
</dbReference>
<feature type="compositionally biased region" description="Low complexity" evidence="7">
    <location>
        <begin position="262"/>
        <end position="283"/>
    </location>
</feature>
<evidence type="ECO:0000256" key="7">
    <source>
        <dbReference type="SAM" id="MobiDB-lite"/>
    </source>
</evidence>
<evidence type="ECO:0000313" key="10">
    <source>
        <dbReference type="Proteomes" id="UP001209878"/>
    </source>
</evidence>
<evidence type="ECO:0000313" key="9">
    <source>
        <dbReference type="EMBL" id="KAK2180547.1"/>
    </source>
</evidence>
<keyword evidence="3" id="KW-0808">Transferase</keyword>
<keyword evidence="4" id="KW-0547">Nucleotide-binding</keyword>
<dbReference type="GO" id="GO:0010468">
    <property type="term" value="P:regulation of gene expression"/>
    <property type="evidence" value="ECO:0007669"/>
    <property type="project" value="TreeGrafter"/>
</dbReference>
<keyword evidence="2" id="KW-0723">Serine/threonine-protein kinase</keyword>
<dbReference type="Proteomes" id="UP001209878">
    <property type="component" value="Unassembled WGS sequence"/>
</dbReference>
<dbReference type="PANTHER" id="PTHR24056:SF472">
    <property type="entry name" value="CYCLIN-DEPENDENT KINASE 4, ISOFORM A"/>
    <property type="match status" value="1"/>
</dbReference>
<proteinExistence type="inferred from homology"/>
<dbReference type="InterPro" id="IPR011009">
    <property type="entry name" value="Kinase-like_dom_sf"/>
</dbReference>
<dbReference type="PROSITE" id="PS50011">
    <property type="entry name" value="PROTEIN_KINASE_DOM"/>
    <property type="match status" value="1"/>
</dbReference>
<dbReference type="PROSITE" id="PS00108">
    <property type="entry name" value="PROTEIN_KINASE_ST"/>
    <property type="match status" value="1"/>
</dbReference>
<dbReference type="GO" id="GO:0000307">
    <property type="term" value="C:cyclin-dependent protein kinase holoenzyme complex"/>
    <property type="evidence" value="ECO:0007669"/>
    <property type="project" value="TreeGrafter"/>
</dbReference>
<dbReference type="GO" id="GO:0005737">
    <property type="term" value="C:cytoplasm"/>
    <property type="evidence" value="ECO:0007669"/>
    <property type="project" value="TreeGrafter"/>
</dbReference>
<keyword evidence="6" id="KW-0067">ATP-binding</keyword>
<accession>A0AAD9NRX2</accession>
<dbReference type="GO" id="GO:0030332">
    <property type="term" value="F:cyclin binding"/>
    <property type="evidence" value="ECO:0007669"/>
    <property type="project" value="TreeGrafter"/>
</dbReference>
<dbReference type="InterPro" id="IPR050108">
    <property type="entry name" value="CDK"/>
</dbReference>
<evidence type="ECO:0000259" key="8">
    <source>
        <dbReference type="PROSITE" id="PS50011"/>
    </source>
</evidence>
<dbReference type="GO" id="GO:0007165">
    <property type="term" value="P:signal transduction"/>
    <property type="evidence" value="ECO:0007669"/>
    <property type="project" value="TreeGrafter"/>
</dbReference>
<name>A0AAD9NRX2_RIDPI</name>
<dbReference type="Gene3D" id="1.10.510.10">
    <property type="entry name" value="Transferase(Phosphotransferase) domain 1"/>
    <property type="match status" value="1"/>
</dbReference>
<evidence type="ECO:0000256" key="6">
    <source>
        <dbReference type="ARBA" id="ARBA00022840"/>
    </source>
</evidence>
<sequence>MSIHLCVRCEFKVILDRDRVLCYRSASVRIARRGPLLDVCPGNRTQHEMQLYLVFEHIDQDLAHYLDKCPAPGLGPDRIRSLMHQILNGVDFLHSNRIVHRDLKPQNILVTSTGQVKLADFGLSRVYGFQMALTSGVVTLWYRAPEVLLQDQYCTAVDIWSCGCIFAELFTRKPLFCGQSDVDQLSKIFEVIGMPCQDEWPENISLPWVSFRPLPKQQFQTLIPEIEPCARDLLERMLAFRQSKRISARESLKHSYFLEEQPPGGSSSSSFSVFSPSGTSSPGNCSSDNFDDEESGSPVRNSYSD</sequence>
<dbReference type="AlphaFoldDB" id="A0AAD9NRX2"/>
<evidence type="ECO:0000256" key="1">
    <source>
        <dbReference type="ARBA" id="ARBA00006485"/>
    </source>
</evidence>
<dbReference type="GO" id="GO:0004693">
    <property type="term" value="F:cyclin-dependent protein serine/threonine kinase activity"/>
    <property type="evidence" value="ECO:0007669"/>
    <property type="project" value="TreeGrafter"/>
</dbReference>
<comment type="similarity">
    <text evidence="1">Belongs to the protein kinase superfamily. CMGC Ser/Thr protein kinase family. CDC2/CDKX subfamily.</text>
</comment>
<organism evidence="9 10">
    <name type="scientific">Ridgeia piscesae</name>
    <name type="common">Tubeworm</name>
    <dbReference type="NCBI Taxonomy" id="27915"/>
    <lineage>
        <taxon>Eukaryota</taxon>
        <taxon>Metazoa</taxon>
        <taxon>Spiralia</taxon>
        <taxon>Lophotrochozoa</taxon>
        <taxon>Annelida</taxon>
        <taxon>Polychaeta</taxon>
        <taxon>Sedentaria</taxon>
        <taxon>Canalipalpata</taxon>
        <taxon>Sabellida</taxon>
        <taxon>Siboglinidae</taxon>
        <taxon>Ridgeia</taxon>
    </lineage>
</organism>
<reference evidence="9" key="1">
    <citation type="journal article" date="2023" name="Mol. Biol. Evol.">
        <title>Third-Generation Sequencing Reveals the Adaptive Role of the Epigenome in Three Deep-Sea Polychaetes.</title>
        <authorList>
            <person name="Perez M."/>
            <person name="Aroh O."/>
            <person name="Sun Y."/>
            <person name="Lan Y."/>
            <person name="Juniper S.K."/>
            <person name="Young C.R."/>
            <person name="Angers B."/>
            <person name="Qian P.Y."/>
        </authorList>
    </citation>
    <scope>NUCLEOTIDE SEQUENCE</scope>
    <source>
        <strain evidence="9">R07B-5</strain>
    </source>
</reference>
<dbReference type="EMBL" id="JAODUO010000439">
    <property type="protein sequence ID" value="KAK2180547.1"/>
    <property type="molecule type" value="Genomic_DNA"/>
</dbReference>
<dbReference type="SMART" id="SM00220">
    <property type="entry name" value="S_TKc"/>
    <property type="match status" value="1"/>
</dbReference>
<dbReference type="Pfam" id="PF00069">
    <property type="entry name" value="Pkinase"/>
    <property type="match status" value="1"/>
</dbReference>
<evidence type="ECO:0000256" key="5">
    <source>
        <dbReference type="ARBA" id="ARBA00022777"/>
    </source>
</evidence>
<dbReference type="PANTHER" id="PTHR24056">
    <property type="entry name" value="CELL DIVISION PROTEIN KINASE"/>
    <property type="match status" value="1"/>
</dbReference>
<protein>
    <recommendedName>
        <fullName evidence="8">Protein kinase domain-containing protein</fullName>
    </recommendedName>
</protein>
<keyword evidence="10" id="KW-1185">Reference proteome</keyword>